<keyword evidence="5" id="KW-0809">Transit peptide</keyword>
<dbReference type="InterPro" id="IPR050771">
    <property type="entry name" value="Alpha-ketoacid_DH_E1_comp"/>
</dbReference>
<dbReference type="InterPro" id="IPR036770">
    <property type="entry name" value="Ankyrin_rpt-contain_sf"/>
</dbReference>
<evidence type="ECO:0000256" key="5">
    <source>
        <dbReference type="ARBA" id="ARBA00022946"/>
    </source>
</evidence>
<evidence type="ECO:0000256" key="8">
    <source>
        <dbReference type="ARBA" id="ARBA00023128"/>
    </source>
</evidence>
<dbReference type="GO" id="GO:0046872">
    <property type="term" value="F:metal ion binding"/>
    <property type="evidence" value="ECO:0007669"/>
    <property type="project" value="UniProtKB-KW"/>
</dbReference>
<comment type="function">
    <text evidence="10">The branched-chain alpha-keto dehydrogenase complex catalyzes the overall conversion of alpha-keto acids to acyl-CoA and CO(2). It contains multiple copies of three enzymatic components: branched-chain alpha-keto acid decarboxylase (E1), lipoamide acyltransferase (E2) and lipoamide dehydrogenase (E3).</text>
</comment>
<organism evidence="12 13">
    <name type="scientific">Trichinella britovi</name>
    <name type="common">Parasitic roundworm</name>
    <dbReference type="NCBI Taxonomy" id="45882"/>
    <lineage>
        <taxon>Eukaryota</taxon>
        <taxon>Metazoa</taxon>
        <taxon>Ecdysozoa</taxon>
        <taxon>Nematoda</taxon>
        <taxon>Enoplea</taxon>
        <taxon>Dorylaimia</taxon>
        <taxon>Trichinellida</taxon>
        <taxon>Trichinellidae</taxon>
        <taxon>Trichinella</taxon>
    </lineage>
</organism>
<feature type="repeat" description="ANK" evidence="9">
    <location>
        <begin position="201"/>
        <end position="225"/>
    </location>
</feature>
<dbReference type="InterPro" id="IPR001017">
    <property type="entry name" value="DH_E1"/>
</dbReference>
<evidence type="ECO:0000259" key="11">
    <source>
        <dbReference type="Pfam" id="PF00676"/>
    </source>
</evidence>
<evidence type="ECO:0000256" key="9">
    <source>
        <dbReference type="PROSITE-ProRule" id="PRU00023"/>
    </source>
</evidence>
<dbReference type="Pfam" id="PF00676">
    <property type="entry name" value="E1_dh"/>
    <property type="match status" value="1"/>
</dbReference>
<dbReference type="GO" id="GO:0003863">
    <property type="term" value="F:branched-chain 2-oxo acid dehydrogenase activity"/>
    <property type="evidence" value="ECO:0007669"/>
    <property type="project" value="UniProtKB-EC"/>
</dbReference>
<dbReference type="InterPro" id="IPR002110">
    <property type="entry name" value="Ankyrin_rpt"/>
</dbReference>
<dbReference type="Proteomes" id="UP000054653">
    <property type="component" value="Unassembled WGS sequence"/>
</dbReference>
<evidence type="ECO:0000256" key="6">
    <source>
        <dbReference type="ARBA" id="ARBA00022958"/>
    </source>
</evidence>
<evidence type="ECO:0000256" key="10">
    <source>
        <dbReference type="RuleBase" id="RU365014"/>
    </source>
</evidence>
<dbReference type="SUPFAM" id="SSF48403">
    <property type="entry name" value="Ankyrin repeat"/>
    <property type="match status" value="1"/>
</dbReference>
<keyword evidence="6" id="KW-0630">Potassium</keyword>
<keyword evidence="7 10" id="KW-0560">Oxidoreductase</keyword>
<dbReference type="PROSITE" id="PS50297">
    <property type="entry name" value="ANK_REP_REGION"/>
    <property type="match status" value="2"/>
</dbReference>
<dbReference type="EC" id="1.2.4.4" evidence="10"/>
<dbReference type="CDD" id="cd02000">
    <property type="entry name" value="TPP_E1_PDC_ADC_BCADC"/>
    <property type="match status" value="1"/>
</dbReference>
<keyword evidence="13" id="KW-1185">Reference proteome</keyword>
<protein>
    <recommendedName>
        <fullName evidence="10">2-oxoisovalerate dehydrogenase subunit alpha</fullName>
        <ecNumber evidence="10">1.2.4.4</ecNumber>
    </recommendedName>
    <alternativeName>
        <fullName evidence="10">Branched-chain alpha-keto acid dehydrogenase E1 component alpha chain</fullName>
    </alternativeName>
</protein>
<comment type="caution">
    <text evidence="12">The sequence shown here is derived from an EMBL/GenBank/DDBJ whole genome shotgun (WGS) entry which is preliminary data.</text>
</comment>
<comment type="similarity">
    <text evidence="3 10">Belongs to the BCKDHA family.</text>
</comment>
<evidence type="ECO:0000256" key="2">
    <source>
        <dbReference type="ARBA" id="ARBA00004305"/>
    </source>
</evidence>
<dbReference type="SMART" id="SM00248">
    <property type="entry name" value="ANK"/>
    <property type="match status" value="3"/>
</dbReference>
<dbReference type="PANTHER" id="PTHR43380:SF1">
    <property type="entry name" value="2-OXOISOVALERATE DEHYDROGENASE SUBUNIT ALPHA, MITOCHONDRIAL"/>
    <property type="match status" value="1"/>
</dbReference>
<accession>A0A0V1DH47</accession>
<dbReference type="PANTHER" id="PTHR43380">
    <property type="entry name" value="2-OXOISOVALERATE DEHYDROGENASE SUBUNIT ALPHA, MITOCHONDRIAL"/>
    <property type="match status" value="1"/>
</dbReference>
<reference evidence="12 13" key="1">
    <citation type="submission" date="2015-01" db="EMBL/GenBank/DDBJ databases">
        <title>Evolution of Trichinella species and genotypes.</title>
        <authorList>
            <person name="Korhonen P.K."/>
            <person name="Edoardo P."/>
            <person name="Giuseppe L.R."/>
            <person name="Gasser R.B."/>
        </authorList>
    </citation>
    <scope>NUCLEOTIDE SEQUENCE [LARGE SCALE GENOMIC DNA]</scope>
    <source>
        <strain evidence="12">ISS120</strain>
    </source>
</reference>
<comment type="cofactor">
    <cofactor evidence="1 10">
        <name>thiamine diphosphate</name>
        <dbReference type="ChEBI" id="CHEBI:58937"/>
    </cofactor>
</comment>
<dbReference type="PROSITE" id="PS50088">
    <property type="entry name" value="ANK_REPEAT"/>
    <property type="match status" value="2"/>
</dbReference>
<feature type="domain" description="Dehydrogenase E1 component" evidence="11">
    <location>
        <begin position="406"/>
        <end position="704"/>
    </location>
</feature>
<name>A0A0V1DH47_TRIBR</name>
<evidence type="ECO:0000256" key="4">
    <source>
        <dbReference type="ARBA" id="ARBA00022723"/>
    </source>
</evidence>
<dbReference type="OrthoDB" id="3845at2759"/>
<dbReference type="SUPFAM" id="SSF52518">
    <property type="entry name" value="Thiamin diphosphate-binding fold (THDP-binding)"/>
    <property type="match status" value="1"/>
</dbReference>
<feature type="repeat" description="ANK" evidence="9">
    <location>
        <begin position="168"/>
        <end position="200"/>
    </location>
</feature>
<dbReference type="EMBL" id="JYDI01000006">
    <property type="protein sequence ID" value="KRY60307.1"/>
    <property type="molecule type" value="Genomic_DNA"/>
</dbReference>
<comment type="catalytic activity">
    <reaction evidence="10">
        <text>N(6)-[(R)-lipoyl]-L-lysyl-[protein] + 3-methyl-2-oxobutanoate + H(+) = N(6)-[(R)-S(8)-2-methylpropanoyldihydrolipoyl]-L-lysyl-[protein] + CO2</text>
        <dbReference type="Rhea" id="RHEA:13457"/>
        <dbReference type="Rhea" id="RHEA-COMP:10474"/>
        <dbReference type="Rhea" id="RHEA-COMP:10497"/>
        <dbReference type="ChEBI" id="CHEBI:11851"/>
        <dbReference type="ChEBI" id="CHEBI:15378"/>
        <dbReference type="ChEBI" id="CHEBI:16526"/>
        <dbReference type="ChEBI" id="CHEBI:83099"/>
        <dbReference type="ChEBI" id="CHEBI:83142"/>
        <dbReference type="EC" id="1.2.4.4"/>
    </reaction>
</comment>
<keyword evidence="9" id="KW-0040">ANK repeat</keyword>
<keyword evidence="8" id="KW-0496">Mitochondrion</keyword>
<dbReference type="Pfam" id="PF00023">
    <property type="entry name" value="Ank"/>
    <property type="match status" value="1"/>
</dbReference>
<dbReference type="InterPro" id="IPR029061">
    <property type="entry name" value="THDP-binding"/>
</dbReference>
<sequence>MQAKRTFIKLNSSQNSSTNYMHSYILAIYNKLFLIETLLNQIFRNACCVRDVHIDFVAFAIGVSYHKTMDDDVVVDESQLGKLELNDGEYSGVSDPQLMLDILDAKQKEPSAFVSGWEEMDNTGIIPDENVENDPGKKLLVAAEKGDADEVVNLLKCDRSLVHVRDRDFYTPLHRAAYNNHVSVIKVLLANGADISAQTEDGWQPLHCAARWGNLESVKILLHMGKADINARSNSGLTPLHIAASEQPSLFTAEYLLSQPEIDPSIRSKTGETAMDIARRTLFWTLQCSSTLLHKRFHLLRLNMVISILRTAFTEVKLQRQLIFGGCLFTRKQFCDVSKKTDEILINQFKEKFFSNRMIKFTDQLHFVNDNGENALPVFRIIDNLGNVVNAEMIKAFNADLCMRMYKKMLLVHVIDEILYNAQRQGRISFYLTNDGEEATQIGSASALQADDLIYAQYRELGTLLWRDFPLQSLMDQCVGNADDLNKGRQMPVHYGSKELNVVTISSTLATQMPQAVGSAYAMKLRKKQNVVICYFGDGAASEGDCHAAFNFAGTLRCPVVFFCRNNGYAISTCSSEQYAGDGIGSRGPAYGLNTVRVDGNDVFAVHMATLHARQKALHCEPCLIEAITYRLGHHSTSDDSTAYRSAAEIQLWQKSNSPLARLRAFLFNSGLLDEQQEHSLQKSYRQEVLNSLILSEKKPKPEIETLFTDVYDQMTPRIQKQYNELKTALAARENLD</sequence>
<dbReference type="GO" id="GO:0009083">
    <property type="term" value="P:branched-chain amino acid catabolic process"/>
    <property type="evidence" value="ECO:0007669"/>
    <property type="project" value="TreeGrafter"/>
</dbReference>
<evidence type="ECO:0000256" key="7">
    <source>
        <dbReference type="ARBA" id="ARBA00023002"/>
    </source>
</evidence>
<dbReference type="Gene3D" id="3.40.50.970">
    <property type="match status" value="1"/>
</dbReference>
<dbReference type="FunFam" id="3.40.50.970:FF:000015">
    <property type="entry name" value="2-oxoisovalerate dehydrogenase subunit alpha"/>
    <property type="match status" value="1"/>
</dbReference>
<comment type="subcellular location">
    <subcellularLocation>
        <location evidence="2">Mitochondrion matrix</location>
    </subcellularLocation>
</comment>
<keyword evidence="4" id="KW-0479">Metal-binding</keyword>
<dbReference type="Pfam" id="PF12796">
    <property type="entry name" value="Ank_2"/>
    <property type="match status" value="1"/>
</dbReference>
<proteinExistence type="inferred from homology"/>
<evidence type="ECO:0000313" key="12">
    <source>
        <dbReference type="EMBL" id="KRY60307.1"/>
    </source>
</evidence>
<dbReference type="AlphaFoldDB" id="A0A0V1DH47"/>
<gene>
    <name evidence="12" type="primary">Y39E4A.3</name>
    <name evidence="12" type="ORF">T03_14999</name>
</gene>
<dbReference type="STRING" id="45882.A0A0V1DH47"/>
<evidence type="ECO:0000313" key="13">
    <source>
        <dbReference type="Proteomes" id="UP000054653"/>
    </source>
</evidence>
<keyword evidence="10" id="KW-0786">Thiamine pyrophosphate</keyword>
<evidence type="ECO:0000256" key="3">
    <source>
        <dbReference type="ARBA" id="ARBA00008646"/>
    </source>
</evidence>
<evidence type="ECO:0000256" key="1">
    <source>
        <dbReference type="ARBA" id="ARBA00001964"/>
    </source>
</evidence>
<dbReference type="Gene3D" id="1.25.40.20">
    <property type="entry name" value="Ankyrin repeat-containing domain"/>
    <property type="match status" value="1"/>
</dbReference>
<dbReference type="OMA" id="MALHCEP"/>
<dbReference type="GO" id="GO:0005759">
    <property type="term" value="C:mitochondrial matrix"/>
    <property type="evidence" value="ECO:0007669"/>
    <property type="project" value="UniProtKB-SubCell"/>
</dbReference>